<dbReference type="GO" id="GO:0008270">
    <property type="term" value="F:zinc ion binding"/>
    <property type="evidence" value="ECO:0007669"/>
    <property type="project" value="UniProtKB-KW"/>
</dbReference>
<feature type="transmembrane region" description="Helical" evidence="9">
    <location>
        <begin position="104"/>
        <end position="133"/>
    </location>
</feature>
<evidence type="ECO:0000313" key="12">
    <source>
        <dbReference type="Proteomes" id="UP000054485"/>
    </source>
</evidence>
<dbReference type="GO" id="GO:0016020">
    <property type="term" value="C:membrane"/>
    <property type="evidence" value="ECO:0007669"/>
    <property type="project" value="UniProtKB-SubCell"/>
</dbReference>
<evidence type="ECO:0000259" key="10">
    <source>
        <dbReference type="PROSITE" id="PS51292"/>
    </source>
</evidence>
<evidence type="ECO:0000256" key="3">
    <source>
        <dbReference type="ARBA" id="ARBA00022723"/>
    </source>
</evidence>
<evidence type="ECO:0000256" key="7">
    <source>
        <dbReference type="ARBA" id="ARBA00023136"/>
    </source>
</evidence>
<evidence type="ECO:0000256" key="2">
    <source>
        <dbReference type="ARBA" id="ARBA00022692"/>
    </source>
</evidence>
<dbReference type="EMBL" id="KN835206">
    <property type="protein sequence ID" value="KIK43698.1"/>
    <property type="molecule type" value="Genomic_DNA"/>
</dbReference>
<evidence type="ECO:0000256" key="1">
    <source>
        <dbReference type="ARBA" id="ARBA00004141"/>
    </source>
</evidence>
<evidence type="ECO:0000256" key="5">
    <source>
        <dbReference type="ARBA" id="ARBA00022833"/>
    </source>
</evidence>
<dbReference type="InterPro" id="IPR011016">
    <property type="entry name" value="Znf_RING-CH"/>
</dbReference>
<evidence type="ECO:0000256" key="9">
    <source>
        <dbReference type="SAM" id="Phobius"/>
    </source>
</evidence>
<dbReference type="OrthoDB" id="5817083at2759"/>
<proteinExistence type="predicted"/>
<dbReference type="PANTHER" id="PTHR46283">
    <property type="entry name" value="E3 UBIQUITIN-PROTEIN LIGASE MARCH5"/>
    <property type="match status" value="1"/>
</dbReference>
<feature type="domain" description="RING-CH-type" evidence="10">
    <location>
        <begin position="9"/>
        <end position="81"/>
    </location>
</feature>
<dbReference type="Gene3D" id="3.30.40.10">
    <property type="entry name" value="Zinc/RING finger domain, C3HC4 (zinc finger)"/>
    <property type="match status" value="1"/>
</dbReference>
<keyword evidence="4" id="KW-0863">Zinc-finger</keyword>
<evidence type="ECO:0000256" key="4">
    <source>
        <dbReference type="ARBA" id="ARBA00022771"/>
    </source>
</evidence>
<evidence type="ECO:0000313" key="11">
    <source>
        <dbReference type="EMBL" id="KIK43698.1"/>
    </source>
</evidence>
<dbReference type="PROSITE" id="PS51292">
    <property type="entry name" value="ZF_RING_CH"/>
    <property type="match status" value="1"/>
</dbReference>
<organism evidence="11 12">
    <name type="scientific">Suillus luteus UH-Slu-Lm8-n1</name>
    <dbReference type="NCBI Taxonomy" id="930992"/>
    <lineage>
        <taxon>Eukaryota</taxon>
        <taxon>Fungi</taxon>
        <taxon>Dikarya</taxon>
        <taxon>Basidiomycota</taxon>
        <taxon>Agaricomycotina</taxon>
        <taxon>Agaricomycetes</taxon>
        <taxon>Agaricomycetidae</taxon>
        <taxon>Boletales</taxon>
        <taxon>Suillineae</taxon>
        <taxon>Suillaceae</taxon>
        <taxon>Suillus</taxon>
    </lineage>
</organism>
<dbReference type="HOGENOM" id="CLU_547413_0_0_1"/>
<keyword evidence="7 9" id="KW-0472">Membrane</keyword>
<dbReference type="SMART" id="SM00744">
    <property type="entry name" value="RINGv"/>
    <property type="match status" value="1"/>
</dbReference>
<comment type="subcellular location">
    <subcellularLocation>
        <location evidence="1">Membrane</location>
        <topology evidence="1">Multi-pass membrane protein</topology>
    </subcellularLocation>
</comment>
<keyword evidence="5" id="KW-0862">Zinc</keyword>
<reference evidence="11 12" key="1">
    <citation type="submission" date="2014-04" db="EMBL/GenBank/DDBJ databases">
        <authorList>
            <consortium name="DOE Joint Genome Institute"/>
            <person name="Kuo A."/>
            <person name="Ruytinx J."/>
            <person name="Rineau F."/>
            <person name="Colpaert J."/>
            <person name="Kohler A."/>
            <person name="Nagy L.G."/>
            <person name="Floudas D."/>
            <person name="Copeland A."/>
            <person name="Barry K.W."/>
            <person name="Cichocki N."/>
            <person name="Veneault-Fourrey C."/>
            <person name="LaButti K."/>
            <person name="Lindquist E.A."/>
            <person name="Lipzen A."/>
            <person name="Lundell T."/>
            <person name="Morin E."/>
            <person name="Murat C."/>
            <person name="Sun H."/>
            <person name="Tunlid A."/>
            <person name="Henrissat B."/>
            <person name="Grigoriev I.V."/>
            <person name="Hibbett D.S."/>
            <person name="Martin F."/>
            <person name="Nordberg H.P."/>
            <person name="Cantor M.N."/>
            <person name="Hua S.X."/>
        </authorList>
    </citation>
    <scope>NUCLEOTIDE SEQUENCE [LARGE SCALE GENOMIC DNA]</scope>
    <source>
        <strain evidence="11 12">UH-Slu-Lm8-n1</strain>
    </source>
</reference>
<feature type="compositionally biased region" description="Low complexity" evidence="8">
    <location>
        <begin position="291"/>
        <end position="319"/>
    </location>
</feature>
<keyword evidence="2 9" id="KW-0812">Transmembrane</keyword>
<dbReference type="AlphaFoldDB" id="A0A0D0BKB6"/>
<accession>A0A0D0BKB6</accession>
<evidence type="ECO:0000256" key="6">
    <source>
        <dbReference type="ARBA" id="ARBA00022989"/>
    </source>
</evidence>
<protein>
    <recommendedName>
        <fullName evidence="10">RING-CH-type domain-containing protein</fullName>
    </recommendedName>
</protein>
<dbReference type="SUPFAM" id="SSF57850">
    <property type="entry name" value="RING/U-box"/>
    <property type="match status" value="1"/>
</dbReference>
<keyword evidence="6 9" id="KW-1133">Transmembrane helix</keyword>
<dbReference type="InterPro" id="IPR013083">
    <property type="entry name" value="Znf_RING/FYVE/PHD"/>
</dbReference>
<keyword evidence="12" id="KW-1185">Reference proteome</keyword>
<evidence type="ECO:0000256" key="8">
    <source>
        <dbReference type="SAM" id="MobiDB-lite"/>
    </source>
</evidence>
<keyword evidence="3" id="KW-0479">Metal-binding</keyword>
<dbReference type="Proteomes" id="UP000054485">
    <property type="component" value="Unassembled WGS sequence"/>
</dbReference>
<name>A0A0D0BKB6_9AGAM</name>
<dbReference type="InParanoid" id="A0A0D0BKB6"/>
<feature type="region of interest" description="Disordered" evidence="8">
    <location>
        <begin position="288"/>
        <end position="319"/>
    </location>
</feature>
<dbReference type="STRING" id="930992.A0A0D0BKB6"/>
<dbReference type="Pfam" id="PF12906">
    <property type="entry name" value="RINGv"/>
    <property type="match status" value="1"/>
</dbReference>
<reference evidence="12" key="2">
    <citation type="submission" date="2015-01" db="EMBL/GenBank/DDBJ databases">
        <title>Evolutionary Origins and Diversification of the Mycorrhizal Mutualists.</title>
        <authorList>
            <consortium name="DOE Joint Genome Institute"/>
            <consortium name="Mycorrhizal Genomics Consortium"/>
            <person name="Kohler A."/>
            <person name="Kuo A."/>
            <person name="Nagy L.G."/>
            <person name="Floudas D."/>
            <person name="Copeland A."/>
            <person name="Barry K.W."/>
            <person name="Cichocki N."/>
            <person name="Veneault-Fourrey C."/>
            <person name="LaButti K."/>
            <person name="Lindquist E.A."/>
            <person name="Lipzen A."/>
            <person name="Lundell T."/>
            <person name="Morin E."/>
            <person name="Murat C."/>
            <person name="Riley R."/>
            <person name="Ohm R."/>
            <person name="Sun H."/>
            <person name="Tunlid A."/>
            <person name="Henrissat B."/>
            <person name="Grigoriev I.V."/>
            <person name="Hibbett D.S."/>
            <person name="Martin F."/>
        </authorList>
    </citation>
    <scope>NUCLEOTIDE SEQUENCE [LARGE SCALE GENOMIC DNA]</scope>
    <source>
        <strain evidence="12">UH-Slu-Lm8-n1</strain>
    </source>
</reference>
<gene>
    <name evidence="11" type="ORF">CY34DRAFT_803535</name>
</gene>
<sequence length="496" mass="55662">MAQRRVPTISDLRIKLCYICREEERYDAPEHPPRAWTHPCKCTLVAHESCLLQWIQTSQQNRSRAPNALKCPQCSSVYELESDNPLILRILDAANKGLSTMGKIVTIASVTVVVVSLGTGMYILSTAYGAYALKEFLGAEMYDLLLTEDPTNWPWHCYLNLPLIPLALIISRLPFNSSVTPLVPLLLAWPTSTPPRTDRRIVLNRWSAQEPRQREMFPLLPSWPPPPVLLGLIIYPSLRITYNRLFSQFSRWVLDTQPDATDTTQRMMLALEEDDPFLRIRINANGEERNLQLQPNGQGQQDRGAGVANNGANNNPNADGEAIAGDVAAAAENTIRVSGTSLGRLIGGALIIPRISSFMGSLLYRLSKYSPLLRRFLAVRPPLPPDVRPSLVGTLIDEEMWRQLSPVKRLSVAGLMGLSVAWRGTPVWAECDPVWWRNSLGLGLFTIAKDCMHLLHLWLAKRELQSRRVKNKSFEGVDVRELDLIDPVTHTGHDHP</sequence>